<evidence type="ECO:0000313" key="2">
    <source>
        <dbReference type="EMBL" id="CAG5074972.1"/>
    </source>
</evidence>
<sequence length="191" mass="22256">MQTGISISEPSNLTLQQILDLGIMTYMEIIAEVADKARKEYSVEVTLEKLSQSWLELKLEIAPHNSNFETYVISVSKELFAKLEEDIREVQQINCEAFEASATEWAAKLQLIRQVLTTWVDVQRYYTFVKFIRRSVIDFRLWINLEPVFGNEVIKPNYPTVMEKLLRRIKEELWAIIKLGMKTNKLPGLTI</sequence>
<dbReference type="GO" id="GO:0051959">
    <property type="term" value="F:dynein light intermediate chain binding"/>
    <property type="evidence" value="ECO:0007669"/>
    <property type="project" value="InterPro"/>
</dbReference>
<dbReference type="AlphaFoldDB" id="A0A8J2E249"/>
<dbReference type="GO" id="GO:0007018">
    <property type="term" value="P:microtubule-based movement"/>
    <property type="evidence" value="ECO:0007669"/>
    <property type="project" value="InterPro"/>
</dbReference>
<evidence type="ECO:0000313" key="3">
    <source>
        <dbReference type="Proteomes" id="UP000786811"/>
    </source>
</evidence>
<gene>
    <name evidence="2" type="ORF">HICCMSTLAB_LOCUS1183</name>
</gene>
<dbReference type="Gene3D" id="1.20.140.100">
    <property type="entry name" value="Dynein heavy chain, N-terminal domain 2"/>
    <property type="match status" value="1"/>
</dbReference>
<organism evidence="2 3">
    <name type="scientific">Cotesia congregata</name>
    <name type="common">Parasitoid wasp</name>
    <name type="synonym">Apanteles congregatus</name>
    <dbReference type="NCBI Taxonomy" id="51543"/>
    <lineage>
        <taxon>Eukaryota</taxon>
        <taxon>Metazoa</taxon>
        <taxon>Ecdysozoa</taxon>
        <taxon>Arthropoda</taxon>
        <taxon>Hexapoda</taxon>
        <taxon>Insecta</taxon>
        <taxon>Pterygota</taxon>
        <taxon>Neoptera</taxon>
        <taxon>Endopterygota</taxon>
        <taxon>Hymenoptera</taxon>
        <taxon>Apocrita</taxon>
        <taxon>Ichneumonoidea</taxon>
        <taxon>Braconidae</taxon>
        <taxon>Microgastrinae</taxon>
        <taxon>Cotesia</taxon>
    </lineage>
</organism>
<dbReference type="PANTHER" id="PTHR45703">
    <property type="entry name" value="DYNEIN HEAVY CHAIN"/>
    <property type="match status" value="1"/>
</dbReference>
<protein>
    <submittedName>
        <fullName evidence="2">Axonemal (Rattus norvegicus)</fullName>
    </submittedName>
</protein>
<dbReference type="EMBL" id="CAJNRD030001116">
    <property type="protein sequence ID" value="CAG5074972.1"/>
    <property type="molecule type" value="Genomic_DNA"/>
</dbReference>
<dbReference type="OrthoDB" id="5593012at2759"/>
<comment type="caution">
    <text evidence="2">The sequence shown here is derived from an EMBL/GenBank/DDBJ whole genome shotgun (WGS) entry which is preliminary data.</text>
</comment>
<name>A0A8J2E249_COTCN</name>
<dbReference type="GO" id="GO:0045505">
    <property type="term" value="F:dynein intermediate chain binding"/>
    <property type="evidence" value="ECO:0007669"/>
    <property type="project" value="InterPro"/>
</dbReference>
<feature type="domain" description="Dynein heavy chain linker" evidence="1">
    <location>
        <begin position="9"/>
        <end position="155"/>
    </location>
</feature>
<dbReference type="GO" id="GO:0030286">
    <property type="term" value="C:dynein complex"/>
    <property type="evidence" value="ECO:0007669"/>
    <property type="project" value="InterPro"/>
</dbReference>
<dbReference type="InterPro" id="IPR013602">
    <property type="entry name" value="Dynein_heavy_linker"/>
</dbReference>
<proteinExistence type="predicted"/>
<keyword evidence="3" id="KW-1185">Reference proteome</keyword>
<evidence type="ECO:0000259" key="1">
    <source>
        <dbReference type="Pfam" id="PF08393"/>
    </source>
</evidence>
<dbReference type="Gene3D" id="1.10.287.2620">
    <property type="match status" value="1"/>
</dbReference>
<accession>A0A8J2E249</accession>
<dbReference type="PANTHER" id="PTHR45703:SF8">
    <property type="entry name" value="DYNEINS HEAVY CHAIN"/>
    <property type="match status" value="1"/>
</dbReference>
<dbReference type="Proteomes" id="UP000786811">
    <property type="component" value="Unassembled WGS sequence"/>
</dbReference>
<reference evidence="2" key="1">
    <citation type="submission" date="2021-04" db="EMBL/GenBank/DDBJ databases">
        <authorList>
            <person name="Chebbi M.A.C M."/>
        </authorList>
    </citation>
    <scope>NUCLEOTIDE SEQUENCE</scope>
</reference>
<dbReference type="InterPro" id="IPR042222">
    <property type="entry name" value="Dynein_2_N"/>
</dbReference>
<dbReference type="Pfam" id="PF08393">
    <property type="entry name" value="DHC_N2"/>
    <property type="match status" value="1"/>
</dbReference>
<dbReference type="InterPro" id="IPR026983">
    <property type="entry name" value="DHC"/>
</dbReference>